<gene>
    <name evidence="1" type="ORF">GJU95_05665</name>
</gene>
<comment type="caution">
    <text evidence="1">The sequence shown here is derived from an EMBL/GenBank/DDBJ whole genome shotgun (WGS) entry which is preliminary data.</text>
</comment>
<dbReference type="PANTHER" id="PTHR36832:SF1">
    <property type="entry name" value="SLR1174 PROTEIN"/>
    <property type="match status" value="1"/>
</dbReference>
<proteinExistence type="predicted"/>
<dbReference type="AlphaFoldDB" id="A0A9X4XC55"/>
<protein>
    <submittedName>
        <fullName evidence="1">ABC transporter permease</fullName>
    </submittedName>
</protein>
<dbReference type="Proteomes" id="UP000488295">
    <property type="component" value="Unassembled WGS sequence"/>
</dbReference>
<dbReference type="RefSeq" id="WP_086874613.1">
    <property type="nucleotide sequence ID" value="NZ_CP029614.1"/>
</dbReference>
<organism evidence="1 2">
    <name type="scientific">Lactobacillus johnsonii</name>
    <dbReference type="NCBI Taxonomy" id="33959"/>
    <lineage>
        <taxon>Bacteria</taxon>
        <taxon>Bacillati</taxon>
        <taxon>Bacillota</taxon>
        <taxon>Bacilli</taxon>
        <taxon>Lactobacillales</taxon>
        <taxon>Lactobacillaceae</taxon>
        <taxon>Lactobacillus</taxon>
    </lineage>
</organism>
<dbReference type="Pfam" id="PF06182">
    <property type="entry name" value="ABC2_membrane_6"/>
    <property type="match status" value="1"/>
</dbReference>
<dbReference type="PANTHER" id="PTHR36832">
    <property type="entry name" value="SLR1174 PROTEIN-RELATED"/>
    <property type="match status" value="1"/>
</dbReference>
<dbReference type="EMBL" id="WKKC01000013">
    <property type="protein sequence ID" value="MTE03258.1"/>
    <property type="molecule type" value="Genomic_DNA"/>
</dbReference>
<accession>A0A9X4XC55</accession>
<reference evidence="1 2" key="1">
    <citation type="submission" date="2019-11" db="EMBL/GenBank/DDBJ databases">
        <title>Gastrointestinal microbiota of Peromyscus leucopus.</title>
        <authorList>
            <person name="Milovic A."/>
            <person name="Bassam K."/>
            <person name="Barbour A.G."/>
        </authorList>
    </citation>
    <scope>NUCLEOTIDE SEQUENCE [LARGE SCALE GENOMIC DNA]</scope>
    <source>
        <strain evidence="1 2">LL8</strain>
    </source>
</reference>
<dbReference type="InterPro" id="IPR010390">
    <property type="entry name" value="ABC-2_transporter-like"/>
</dbReference>
<evidence type="ECO:0000313" key="1">
    <source>
        <dbReference type="EMBL" id="MTE03258.1"/>
    </source>
</evidence>
<sequence>MIINKKYFSIFYLGIKNTLIFRANTLISLLTQVVNLCVSLWIWKILLPSSADFIEMTKYLLLTNVTAIIFTTYPLYFFADLVSSGKLSMYVTKPMSMYWYIYLYNLGRQSLFLIFYFGLIMIFSKDILVVSALFIYMFIANFMFFNFMLLLGELSFWIINMWPLRNGINAVYLLLGGLYFPLNMLNKSIYVWIRFNPFSLVTDVPANLIISGISSKLIVYIIAAVIWLILFRILQKYLFEKGFKKYEGVGI</sequence>
<name>A0A9X4XC55_LACJH</name>
<evidence type="ECO:0000313" key="2">
    <source>
        <dbReference type="Proteomes" id="UP000488295"/>
    </source>
</evidence>